<dbReference type="Proteomes" id="UP000187203">
    <property type="component" value="Unassembled WGS sequence"/>
</dbReference>
<gene>
    <name evidence="1" type="ORF">COLO4_38120</name>
</gene>
<reference evidence="2" key="1">
    <citation type="submission" date="2013-09" db="EMBL/GenBank/DDBJ databases">
        <title>Corchorus olitorius genome sequencing.</title>
        <authorList>
            <person name="Alam M."/>
            <person name="Haque M.S."/>
            <person name="Islam M.S."/>
            <person name="Emdad E.M."/>
            <person name="Islam M.M."/>
            <person name="Ahmed B."/>
            <person name="Halim A."/>
            <person name="Hossen Q.M.M."/>
            <person name="Hossain M.Z."/>
            <person name="Ahmed R."/>
            <person name="Khan M.M."/>
            <person name="Islam R."/>
            <person name="Rashid M.M."/>
            <person name="Khan S.A."/>
            <person name="Rahman M.S."/>
            <person name="Alam M."/>
            <person name="Yahiya A.S."/>
            <person name="Khan M.S."/>
            <person name="Azam M.S."/>
            <person name="Haque T."/>
            <person name="Lashkar M.Z.H."/>
            <person name="Akhand A.I."/>
            <person name="Morshed G."/>
            <person name="Roy S."/>
            <person name="Uddin K.S."/>
            <person name="Rabeya T."/>
            <person name="Hossain A.S."/>
            <person name="Chowdhury A."/>
            <person name="Snigdha A.R."/>
            <person name="Mortoza M.S."/>
            <person name="Matin S.A."/>
            <person name="Hoque S.M.E."/>
            <person name="Islam M.K."/>
            <person name="Roy D.K."/>
            <person name="Haider R."/>
            <person name="Moosa M.M."/>
            <person name="Elias S.M."/>
            <person name="Hasan A.M."/>
            <person name="Jahan S."/>
            <person name="Shafiuddin M."/>
            <person name="Mahmood N."/>
            <person name="Shommy N.S."/>
        </authorList>
    </citation>
    <scope>NUCLEOTIDE SEQUENCE [LARGE SCALE GENOMIC DNA]</scope>
    <source>
        <strain evidence="2">cv. O-4</strain>
    </source>
</reference>
<evidence type="ECO:0000313" key="1">
    <source>
        <dbReference type="EMBL" id="OMO50337.1"/>
    </source>
</evidence>
<proteinExistence type="predicted"/>
<dbReference type="AlphaFoldDB" id="A0A1R3FWV5"/>
<organism evidence="1 2">
    <name type="scientific">Corchorus olitorius</name>
    <dbReference type="NCBI Taxonomy" id="93759"/>
    <lineage>
        <taxon>Eukaryota</taxon>
        <taxon>Viridiplantae</taxon>
        <taxon>Streptophyta</taxon>
        <taxon>Embryophyta</taxon>
        <taxon>Tracheophyta</taxon>
        <taxon>Spermatophyta</taxon>
        <taxon>Magnoliopsida</taxon>
        <taxon>eudicotyledons</taxon>
        <taxon>Gunneridae</taxon>
        <taxon>Pentapetalae</taxon>
        <taxon>rosids</taxon>
        <taxon>malvids</taxon>
        <taxon>Malvales</taxon>
        <taxon>Malvaceae</taxon>
        <taxon>Grewioideae</taxon>
        <taxon>Apeibeae</taxon>
        <taxon>Corchorus</taxon>
    </lineage>
</organism>
<protein>
    <recommendedName>
        <fullName evidence="3">Endonuclease/exonuclease/phosphatase</fullName>
    </recommendedName>
</protein>
<dbReference type="OrthoDB" id="1606886at2759"/>
<dbReference type="STRING" id="93759.A0A1R3FWV5"/>
<comment type="caution">
    <text evidence="1">The sequence shown here is derived from an EMBL/GenBank/DDBJ whole genome shotgun (WGS) entry which is preliminary data.</text>
</comment>
<dbReference type="PANTHER" id="PTHR33710:SF79">
    <property type="entry name" value="OS06G0205337 PROTEIN"/>
    <property type="match status" value="1"/>
</dbReference>
<accession>A0A1R3FWV5</accession>
<evidence type="ECO:0000313" key="2">
    <source>
        <dbReference type="Proteomes" id="UP000187203"/>
    </source>
</evidence>
<dbReference type="PANTHER" id="PTHR33710">
    <property type="entry name" value="BNAC02G09200D PROTEIN"/>
    <property type="match status" value="1"/>
</dbReference>
<sequence>MSFSNSFVKGANELKECLNACCLSEIPAKGQFFTWTNNRDEDQVVWERRDRAFANPTWFRQNDKARLLNLPVEHLDHGPIILQTEEVRPFKRRPYMFEAMWLTHPQCKEIVKKAWENHFQGSSSYRLVQKLKAAKGNLIKWNKERRSSFSFKASSSFSSSLTRHFSSPNHLAVPPHASAPLFLNRSSHGRNCHLEPTTVELSCSGDFSLFTEPKLPLHYTTLMALQPFAANDGWISKTFKRPFFCL</sequence>
<name>A0A1R3FWV5_9ROSI</name>
<evidence type="ECO:0008006" key="3">
    <source>
        <dbReference type="Google" id="ProtNLM"/>
    </source>
</evidence>
<keyword evidence="2" id="KW-1185">Reference proteome</keyword>
<dbReference type="EMBL" id="AWUE01024584">
    <property type="protein sequence ID" value="OMO50337.1"/>
    <property type="molecule type" value="Genomic_DNA"/>
</dbReference>